<feature type="transmembrane region" description="Helical" evidence="1">
    <location>
        <begin position="246"/>
        <end position="263"/>
    </location>
</feature>
<gene>
    <name evidence="2" type="ORF">IWQ62_005625</name>
</gene>
<comment type="caution">
    <text evidence="2">The sequence shown here is derived from an EMBL/GenBank/DDBJ whole genome shotgun (WGS) entry which is preliminary data.</text>
</comment>
<protein>
    <submittedName>
        <fullName evidence="2">Uncharacterized protein</fullName>
    </submittedName>
</protein>
<evidence type="ECO:0000313" key="3">
    <source>
        <dbReference type="Proteomes" id="UP001150925"/>
    </source>
</evidence>
<keyword evidence="3" id="KW-1185">Reference proteome</keyword>
<accession>A0A9W8E528</accession>
<feature type="non-terminal residue" evidence="2">
    <location>
        <position position="1"/>
    </location>
</feature>
<feature type="transmembrane region" description="Helical" evidence="1">
    <location>
        <begin position="182"/>
        <end position="202"/>
    </location>
</feature>
<evidence type="ECO:0000313" key="2">
    <source>
        <dbReference type="EMBL" id="KAJ1955007.1"/>
    </source>
</evidence>
<reference evidence="2" key="1">
    <citation type="submission" date="2022-07" db="EMBL/GenBank/DDBJ databases">
        <title>Phylogenomic reconstructions and comparative analyses of Kickxellomycotina fungi.</title>
        <authorList>
            <person name="Reynolds N.K."/>
            <person name="Stajich J.E."/>
            <person name="Barry K."/>
            <person name="Grigoriev I.V."/>
            <person name="Crous P."/>
            <person name="Smith M.E."/>
        </authorList>
    </citation>
    <scope>NUCLEOTIDE SEQUENCE</scope>
    <source>
        <strain evidence="2">RSA 1196</strain>
    </source>
</reference>
<dbReference type="OrthoDB" id="5635151at2759"/>
<keyword evidence="1" id="KW-0812">Transmembrane</keyword>
<name>A0A9W8E528_9FUNG</name>
<dbReference type="Proteomes" id="UP001150925">
    <property type="component" value="Unassembled WGS sequence"/>
</dbReference>
<keyword evidence="1" id="KW-1133">Transmembrane helix</keyword>
<dbReference type="EMBL" id="JANBPY010002437">
    <property type="protein sequence ID" value="KAJ1955007.1"/>
    <property type="molecule type" value="Genomic_DNA"/>
</dbReference>
<feature type="transmembrane region" description="Helical" evidence="1">
    <location>
        <begin position="214"/>
        <end position="234"/>
    </location>
</feature>
<feature type="transmembrane region" description="Helical" evidence="1">
    <location>
        <begin position="404"/>
        <end position="426"/>
    </location>
</feature>
<feature type="transmembrane region" description="Helical" evidence="1">
    <location>
        <begin position="318"/>
        <end position="341"/>
    </location>
</feature>
<sequence length="485" mass="54963">GTLTVLDTDQNFLAYDFPLAAPEDSQTFQGRMIPGKVGPGCKISANTLLFPGVFNSTENSDPNVKTVLLIDHSEPPSPTCKLAMDVLLNNHDLSFPVDVFVFVSPFSYPYDFGGIEEPYFLFYEEGLPVKQDLLVIDKETALVLSGIFTSEASPNGLRISVRDTTGPWNRYLHSAGFKAMRWTFVVIRALFMLYAVFHIFLMVRARNFGGTFKFLLYFAIITHLVFSTIGPHEIRYTHAYYYVETVAWYTIINAYYMILYGWGKVVYQCYRWSWFWVHFVVVFACVVEAVVWFVASILYVSDAGRAGATAMFVLVVRFYLTCVFLLLLIVIYLGGATWVIIHQRQLERVGAGVNSLIKLTKLCMFSIVGWTFVAISVALTPTVWDKPTISHHISQCMVYHIGSIWVTFVVFWQLSITGISPISKFLSQTLSASSRPTEPNGDHNIDLQQPSHGSSYHYHDAVENEKRSFSRLSFSREEYISMGSL</sequence>
<feature type="non-terminal residue" evidence="2">
    <location>
        <position position="485"/>
    </location>
</feature>
<keyword evidence="1" id="KW-0472">Membrane</keyword>
<feature type="transmembrane region" description="Helical" evidence="1">
    <location>
        <begin position="275"/>
        <end position="298"/>
    </location>
</feature>
<proteinExistence type="predicted"/>
<organism evidence="2 3">
    <name type="scientific">Dispira parvispora</name>
    <dbReference type="NCBI Taxonomy" id="1520584"/>
    <lineage>
        <taxon>Eukaryota</taxon>
        <taxon>Fungi</taxon>
        <taxon>Fungi incertae sedis</taxon>
        <taxon>Zoopagomycota</taxon>
        <taxon>Kickxellomycotina</taxon>
        <taxon>Dimargaritomycetes</taxon>
        <taxon>Dimargaritales</taxon>
        <taxon>Dimargaritaceae</taxon>
        <taxon>Dispira</taxon>
    </lineage>
</organism>
<dbReference type="AlphaFoldDB" id="A0A9W8E528"/>
<evidence type="ECO:0000256" key="1">
    <source>
        <dbReference type="SAM" id="Phobius"/>
    </source>
</evidence>
<feature type="transmembrane region" description="Helical" evidence="1">
    <location>
        <begin position="362"/>
        <end position="384"/>
    </location>
</feature>